<keyword evidence="1" id="KW-0732">Signal</keyword>
<feature type="signal peptide" evidence="1">
    <location>
        <begin position="1"/>
        <end position="22"/>
    </location>
</feature>
<sequence>MLHFRLFLVSAIIAVLLALVQAVPAGEANAPAASAAAAAAPLVSPSIDIAVATAAPTHAAAAAAASNDGPMAHLSLGQVVFNFVAGMLNIVEDTVRGYLQFGPGHN</sequence>
<evidence type="ECO:0000313" key="3">
    <source>
        <dbReference type="Proteomes" id="UP001149813"/>
    </source>
</evidence>
<reference evidence="2" key="1">
    <citation type="submission" date="2022-07" db="EMBL/GenBank/DDBJ databases">
        <title>Phylogenomic reconstructions and comparative analyses of Kickxellomycotina fungi.</title>
        <authorList>
            <person name="Reynolds N.K."/>
            <person name="Stajich J.E."/>
            <person name="Barry K."/>
            <person name="Grigoriev I.V."/>
            <person name="Crous P."/>
            <person name="Smith M.E."/>
        </authorList>
    </citation>
    <scope>NUCLEOTIDE SEQUENCE</scope>
    <source>
        <strain evidence="2">NBRC 32514</strain>
    </source>
</reference>
<dbReference type="Proteomes" id="UP001149813">
    <property type="component" value="Unassembled WGS sequence"/>
</dbReference>
<evidence type="ECO:0000313" key="2">
    <source>
        <dbReference type="EMBL" id="KAJ1724087.1"/>
    </source>
</evidence>
<gene>
    <name evidence="2" type="ORF">LPJ53_001608</name>
</gene>
<name>A0A9W7Y3X1_9FUNG</name>
<dbReference type="OrthoDB" id="5594982at2759"/>
<evidence type="ECO:0008006" key="4">
    <source>
        <dbReference type="Google" id="ProtNLM"/>
    </source>
</evidence>
<dbReference type="EMBL" id="JANBOJ010000042">
    <property type="protein sequence ID" value="KAJ1724087.1"/>
    <property type="molecule type" value="Genomic_DNA"/>
</dbReference>
<feature type="chain" id="PRO_5040928935" description="Secreted protein" evidence="1">
    <location>
        <begin position="23"/>
        <end position="106"/>
    </location>
</feature>
<organism evidence="2 3">
    <name type="scientific">Coemansia erecta</name>
    <dbReference type="NCBI Taxonomy" id="147472"/>
    <lineage>
        <taxon>Eukaryota</taxon>
        <taxon>Fungi</taxon>
        <taxon>Fungi incertae sedis</taxon>
        <taxon>Zoopagomycota</taxon>
        <taxon>Kickxellomycotina</taxon>
        <taxon>Kickxellomycetes</taxon>
        <taxon>Kickxellales</taxon>
        <taxon>Kickxellaceae</taxon>
        <taxon>Coemansia</taxon>
    </lineage>
</organism>
<evidence type="ECO:0000256" key="1">
    <source>
        <dbReference type="SAM" id="SignalP"/>
    </source>
</evidence>
<keyword evidence="3" id="KW-1185">Reference proteome</keyword>
<accession>A0A9W7Y3X1</accession>
<protein>
    <recommendedName>
        <fullName evidence="4">Secreted protein</fullName>
    </recommendedName>
</protein>
<comment type="caution">
    <text evidence="2">The sequence shown here is derived from an EMBL/GenBank/DDBJ whole genome shotgun (WGS) entry which is preliminary data.</text>
</comment>
<proteinExistence type="predicted"/>
<dbReference type="AlphaFoldDB" id="A0A9W7Y3X1"/>